<feature type="region of interest" description="Disordered" evidence="1">
    <location>
        <begin position="401"/>
        <end position="510"/>
    </location>
</feature>
<accession>A0AB40CDU2</accession>
<dbReference type="PANTHER" id="PTHR33170:SF46">
    <property type="entry name" value="DUF1618 DOMAIN-CONTAINING PROTEIN"/>
    <property type="match status" value="1"/>
</dbReference>
<dbReference type="GO" id="GO:0008270">
    <property type="term" value="F:zinc ion binding"/>
    <property type="evidence" value="ECO:0007669"/>
    <property type="project" value="InterPro"/>
</dbReference>
<dbReference type="PANTHER" id="PTHR33170">
    <property type="entry name" value="DUF4283 DOMAIN-CONTAINING PROTEIN-RELATED"/>
    <property type="match status" value="1"/>
</dbReference>
<evidence type="ECO:0000313" key="2">
    <source>
        <dbReference type="Proteomes" id="UP001515500"/>
    </source>
</evidence>
<dbReference type="InterPro" id="IPR036875">
    <property type="entry name" value="Znf_CCHC_sf"/>
</dbReference>
<dbReference type="Proteomes" id="UP001515500">
    <property type="component" value="Chromosome 14"/>
</dbReference>
<feature type="compositionally biased region" description="Basic and acidic residues" evidence="1">
    <location>
        <begin position="143"/>
        <end position="171"/>
    </location>
</feature>
<feature type="region of interest" description="Disordered" evidence="1">
    <location>
        <begin position="691"/>
        <end position="718"/>
    </location>
</feature>
<sequence>MSLLGDLWGGVPASLEGSETSAKERKGKTAEGISGTRPGYTYAQAACSSSSGELTTAGQRRNEPRMDKKVVVGAKRPRSPREGACGRCFRSSHSTADCRHQVVCLRCSGVGHVAARCPVDDRRSPRRRKVHVRSKLSGGKGGVPERERVDGRLPEKVSRTQERGEGGMTEGERTRLKVNCASLSLSISPESYELREELAKVAVLSLVGGNVNEGSVLEILPSILNTKMAGPAVPLNENSFLLPFENRDVVREVVKLGSFDAMTRDGKCRLNLAHWTAELGTSGRADGEGQWISIWNLPLHGWCWRIIEQVLRPVGDLITLSKASEPHKKFVKALVRRRRGVVLPMELDFSFGMRRYFILFTEERGVLPEFCRTSGRYVLWETIRNGGVLATERPLPQREVMEEKGKSTMAPVAGEGLRGDERRKGITMERSGEGGSKTGVPVRRGGITILQRRAEDKNEKGSLPSLQSPSVERSSHGEDLGSTPLVELSSRGEGSRLNLHGGPPEGGPRRPTVVARTVGLCTLASGARVSELEDEMRHDAVKGRSSRDERVAWRVKRPVAGAADRAVTLGKQRVVEVVAVDADDDEVVADEVDALTQSEVDAGVEDLMLEQVKDYEAVKASQLVGSDWRLGLSPTVASSGPGERLMGLDPIAEEVGHDLGLIQEDGLDEVKFGSGDPLLLCEVDRSMGGPIHSSGTLVSRERDLQSRGRHPLTGENSLMGGGLEVFDIPSNIDFGDVTVQPEVVPPTGFIWKLSEGVWALFPVSLRGDKCERPSVPDLQEGHGDSLSADKLTSEGDEDSDDSVSEFARNLRELLPGLQVSSSAGGKEPPVGSRRSERQKKPSSRFNAEAGFIPEPPRSTKKKTVQEGVTEDGAKARLDDTMATVRRSLEFLESKNQRDRGDSTAEEAPDRSIE</sequence>
<evidence type="ECO:0000313" key="3">
    <source>
        <dbReference type="RefSeq" id="XP_039138075.1"/>
    </source>
</evidence>
<keyword evidence="2" id="KW-1185">Reference proteome</keyword>
<protein>
    <submittedName>
        <fullName evidence="3">Uncharacterized protein LOC120275526</fullName>
    </submittedName>
</protein>
<feature type="compositionally biased region" description="Basic and acidic residues" evidence="1">
    <location>
        <begin position="772"/>
        <end position="783"/>
    </location>
</feature>
<evidence type="ECO:0000256" key="1">
    <source>
        <dbReference type="SAM" id="MobiDB-lite"/>
    </source>
</evidence>
<feature type="compositionally biased region" description="Basic residues" evidence="1">
    <location>
        <begin position="124"/>
        <end position="134"/>
    </location>
</feature>
<reference evidence="3" key="1">
    <citation type="submission" date="2025-08" db="UniProtKB">
        <authorList>
            <consortium name="RefSeq"/>
        </authorList>
    </citation>
    <scope>IDENTIFICATION</scope>
</reference>
<gene>
    <name evidence="3" type="primary">LOC120275526</name>
</gene>
<feature type="region of interest" description="Disordered" evidence="1">
    <location>
        <begin position="772"/>
        <end position="913"/>
    </location>
</feature>
<proteinExistence type="predicted"/>
<feature type="compositionally biased region" description="Basic and acidic residues" evidence="1">
    <location>
        <begin position="886"/>
        <end position="913"/>
    </location>
</feature>
<feature type="region of interest" description="Disordered" evidence="1">
    <location>
        <begin position="14"/>
        <end position="39"/>
    </location>
</feature>
<dbReference type="GeneID" id="120275526"/>
<dbReference type="SUPFAM" id="SSF57756">
    <property type="entry name" value="Retrovirus zinc finger-like domains"/>
    <property type="match status" value="1"/>
</dbReference>
<dbReference type="AlphaFoldDB" id="A0AB40CDU2"/>
<feature type="compositionally biased region" description="Acidic residues" evidence="1">
    <location>
        <begin position="794"/>
        <end position="803"/>
    </location>
</feature>
<feature type="region of interest" description="Disordered" evidence="1">
    <location>
        <begin position="122"/>
        <end position="171"/>
    </location>
</feature>
<dbReference type="RefSeq" id="XP_039138075.1">
    <property type="nucleotide sequence ID" value="XM_039282141.1"/>
</dbReference>
<dbReference type="Gene3D" id="4.10.60.10">
    <property type="entry name" value="Zinc finger, CCHC-type"/>
    <property type="match status" value="1"/>
</dbReference>
<dbReference type="GO" id="GO:0003676">
    <property type="term" value="F:nucleic acid binding"/>
    <property type="evidence" value="ECO:0007669"/>
    <property type="project" value="InterPro"/>
</dbReference>
<name>A0AB40CDU2_DIOCR</name>
<feature type="compositionally biased region" description="Basic and acidic residues" evidence="1">
    <location>
        <begin position="417"/>
        <end position="432"/>
    </location>
</feature>
<organism evidence="2 3">
    <name type="scientific">Dioscorea cayennensis subsp. rotundata</name>
    <name type="common">White Guinea yam</name>
    <name type="synonym">Dioscorea rotundata</name>
    <dbReference type="NCBI Taxonomy" id="55577"/>
    <lineage>
        <taxon>Eukaryota</taxon>
        <taxon>Viridiplantae</taxon>
        <taxon>Streptophyta</taxon>
        <taxon>Embryophyta</taxon>
        <taxon>Tracheophyta</taxon>
        <taxon>Spermatophyta</taxon>
        <taxon>Magnoliopsida</taxon>
        <taxon>Liliopsida</taxon>
        <taxon>Dioscoreales</taxon>
        <taxon>Dioscoreaceae</taxon>
        <taxon>Dioscorea</taxon>
    </lineage>
</organism>